<dbReference type="GO" id="GO:0005737">
    <property type="term" value="C:cytoplasm"/>
    <property type="evidence" value="ECO:0007669"/>
    <property type="project" value="UniProtKB-ARBA"/>
</dbReference>
<proteinExistence type="inferred from homology"/>
<accession>A0A380TM60</accession>
<comment type="similarity">
    <text evidence="1">Belongs to the universal ribosomal protein uS14 family.</text>
</comment>
<dbReference type="SUPFAM" id="SSF57716">
    <property type="entry name" value="Glucocorticoid receptor-like (DNA-binding domain)"/>
    <property type="match status" value="1"/>
</dbReference>
<evidence type="ECO:0000313" key="4">
    <source>
        <dbReference type="EMBL" id="SUS08843.1"/>
    </source>
</evidence>
<dbReference type="HAMAP" id="MF_00537">
    <property type="entry name" value="Ribosomal_uS14_1"/>
    <property type="match status" value="1"/>
</dbReference>
<dbReference type="FunFam" id="1.10.287.1480:FF:000001">
    <property type="entry name" value="30S ribosomal protein S14"/>
    <property type="match status" value="1"/>
</dbReference>
<sequence length="101" mass="11622">MAKKSLIERNNKRERLARRYAKRRAELKATACDENVAPEERFAARLKLAELPRNSSRVRLRLRCALTGRPRGNYRKFGLSRIAVRDLASNGQIPGMLKASW</sequence>
<dbReference type="GO" id="GO:0015935">
    <property type="term" value="C:small ribosomal subunit"/>
    <property type="evidence" value="ECO:0007669"/>
    <property type="project" value="TreeGrafter"/>
</dbReference>
<dbReference type="InterPro" id="IPR018271">
    <property type="entry name" value="Ribosomal_uS14_CS"/>
</dbReference>
<dbReference type="InterPro" id="IPR023036">
    <property type="entry name" value="Ribosomal_uS14_bac/plastid"/>
</dbReference>
<dbReference type="PROSITE" id="PS00527">
    <property type="entry name" value="RIBOSOMAL_S14"/>
    <property type="match status" value="1"/>
</dbReference>
<dbReference type="InterPro" id="IPR001209">
    <property type="entry name" value="Ribosomal_uS14"/>
</dbReference>
<evidence type="ECO:0000256" key="1">
    <source>
        <dbReference type="ARBA" id="ARBA00009083"/>
    </source>
</evidence>
<dbReference type="PANTHER" id="PTHR19836:SF19">
    <property type="entry name" value="SMALL RIBOSOMAL SUBUNIT PROTEIN US14M"/>
    <property type="match status" value="1"/>
</dbReference>
<dbReference type="NCBIfam" id="NF006477">
    <property type="entry name" value="PRK08881.1"/>
    <property type="match status" value="1"/>
</dbReference>
<evidence type="ECO:0000256" key="2">
    <source>
        <dbReference type="ARBA" id="ARBA00022980"/>
    </source>
</evidence>
<reference evidence="4" key="1">
    <citation type="submission" date="2018-07" db="EMBL/GenBank/DDBJ databases">
        <authorList>
            <person name="Quirk P.G."/>
            <person name="Krulwich T.A."/>
        </authorList>
    </citation>
    <scope>NUCLEOTIDE SEQUENCE</scope>
</reference>
<evidence type="ECO:0000256" key="3">
    <source>
        <dbReference type="ARBA" id="ARBA00023274"/>
    </source>
</evidence>
<gene>
    <name evidence="4" type="primary">rpsN</name>
    <name evidence="4" type="ORF">DF3PB_900009</name>
</gene>
<dbReference type="Pfam" id="PF00253">
    <property type="entry name" value="Ribosomal_S14"/>
    <property type="match status" value="1"/>
</dbReference>
<organism evidence="4">
    <name type="scientific">metagenome</name>
    <dbReference type="NCBI Taxonomy" id="256318"/>
    <lineage>
        <taxon>unclassified sequences</taxon>
        <taxon>metagenomes</taxon>
    </lineage>
</organism>
<protein>
    <submittedName>
        <fullName evidence="4">30S ribosomal subunit protein S14</fullName>
    </submittedName>
</protein>
<dbReference type="AlphaFoldDB" id="A0A380TM60"/>
<name>A0A380TM60_9ZZZZ</name>
<dbReference type="GO" id="GO:0006412">
    <property type="term" value="P:translation"/>
    <property type="evidence" value="ECO:0007669"/>
    <property type="project" value="InterPro"/>
</dbReference>
<dbReference type="GO" id="GO:0003735">
    <property type="term" value="F:structural constituent of ribosome"/>
    <property type="evidence" value="ECO:0007669"/>
    <property type="project" value="InterPro"/>
</dbReference>
<dbReference type="Gene3D" id="1.10.287.1480">
    <property type="match status" value="1"/>
</dbReference>
<keyword evidence="3" id="KW-0687">Ribonucleoprotein</keyword>
<keyword evidence="2" id="KW-0689">Ribosomal protein</keyword>
<dbReference type="PANTHER" id="PTHR19836">
    <property type="entry name" value="30S RIBOSOMAL PROTEIN S14"/>
    <property type="match status" value="1"/>
</dbReference>
<dbReference type="EMBL" id="UIDG01000646">
    <property type="protein sequence ID" value="SUS08843.1"/>
    <property type="molecule type" value="Genomic_DNA"/>
</dbReference>